<dbReference type="AlphaFoldDB" id="A0AAJ8E104"/>
<gene>
    <name evidence="1" type="ORF">An16g03160</name>
</gene>
<protein>
    <submittedName>
        <fullName evidence="1">Uncharacterized protein</fullName>
    </submittedName>
</protein>
<name>A0AAJ8E104_ASPNG</name>
<dbReference type="RefSeq" id="XP_059602721.1">
    <property type="nucleotide sequence ID" value="XM_059745023.1"/>
</dbReference>
<organism evidence="1">
    <name type="scientific">Aspergillus niger</name>
    <dbReference type="NCBI Taxonomy" id="5061"/>
    <lineage>
        <taxon>Eukaryota</taxon>
        <taxon>Fungi</taxon>
        <taxon>Dikarya</taxon>
        <taxon>Ascomycota</taxon>
        <taxon>Pezizomycotina</taxon>
        <taxon>Eurotiomycetes</taxon>
        <taxon>Eurotiomycetidae</taxon>
        <taxon>Eurotiales</taxon>
        <taxon>Aspergillaceae</taxon>
        <taxon>Aspergillus</taxon>
        <taxon>Aspergillus subgen. Circumdati</taxon>
    </lineage>
</organism>
<dbReference type="KEGG" id="ang:An16g03160"/>
<reference evidence="1" key="1">
    <citation type="submission" date="2025-02" db="EMBL/GenBank/DDBJ databases">
        <authorList>
            <consortium name="NCBI Genome Project"/>
        </authorList>
    </citation>
    <scope>NUCLEOTIDE SEQUENCE</scope>
</reference>
<evidence type="ECO:0000313" key="1">
    <source>
        <dbReference type="RefSeq" id="XP_059602721.1"/>
    </source>
</evidence>
<reference evidence="1" key="2">
    <citation type="submission" date="2025-08" db="UniProtKB">
        <authorList>
            <consortium name="RefSeq"/>
        </authorList>
    </citation>
    <scope>IDENTIFICATION</scope>
</reference>
<dbReference type="VEuPathDB" id="FungiDB:An16g03160"/>
<sequence>MVRKGRLPITQATTCGFQVDPNHVTDCLACLSSSAESTDGVTKTPLARTADSRLIRKADTQSRSLRASSVRKLWNQSQ</sequence>
<proteinExistence type="predicted"/>
<dbReference type="GeneID" id="84593358"/>
<accession>A0AAJ8E104</accession>